<comment type="similarity">
    <text evidence="1 3">Belongs to the class-III pyridoxal-phosphate-dependent aminotransferase family.</text>
</comment>
<dbReference type="PANTHER" id="PTHR45688">
    <property type="match status" value="1"/>
</dbReference>
<keyword evidence="4" id="KW-0808">Transferase</keyword>
<keyword evidence="2 3" id="KW-0663">Pyridoxal phosphate</keyword>
<comment type="caution">
    <text evidence="4">The sequence shown here is derived from an EMBL/GenBank/DDBJ whole genome shotgun (WGS) entry which is preliminary data.</text>
</comment>
<dbReference type="GO" id="GO:0030170">
    <property type="term" value="F:pyridoxal phosphate binding"/>
    <property type="evidence" value="ECO:0007669"/>
    <property type="project" value="InterPro"/>
</dbReference>
<dbReference type="PROSITE" id="PS00600">
    <property type="entry name" value="AA_TRANSFER_CLASS_3"/>
    <property type="match status" value="1"/>
</dbReference>
<proteinExistence type="inferred from homology"/>
<dbReference type="AlphaFoldDB" id="A0A7W9GXE1"/>
<dbReference type="PIRSF" id="PIRSF000521">
    <property type="entry name" value="Transaminase_4ab_Lys_Orn"/>
    <property type="match status" value="1"/>
</dbReference>
<dbReference type="Pfam" id="PF00202">
    <property type="entry name" value="Aminotran_3"/>
    <property type="match status" value="1"/>
</dbReference>
<evidence type="ECO:0000256" key="2">
    <source>
        <dbReference type="ARBA" id="ARBA00022898"/>
    </source>
</evidence>
<reference evidence="4 5" key="1">
    <citation type="submission" date="2020-08" db="EMBL/GenBank/DDBJ databases">
        <title>Sequencing the genomes of 1000 actinobacteria strains.</title>
        <authorList>
            <person name="Klenk H.-P."/>
        </authorList>
    </citation>
    <scope>NUCLEOTIDE SEQUENCE [LARGE SCALE GENOMIC DNA]</scope>
    <source>
        <strain evidence="4 5">DSM 102122</strain>
    </source>
</reference>
<evidence type="ECO:0000313" key="5">
    <source>
        <dbReference type="Proteomes" id="UP000542813"/>
    </source>
</evidence>
<dbReference type="Gene3D" id="3.90.1150.10">
    <property type="entry name" value="Aspartate Aminotransferase, domain 1"/>
    <property type="match status" value="1"/>
</dbReference>
<dbReference type="InterPro" id="IPR015424">
    <property type="entry name" value="PyrdxlP-dep_Trfase"/>
</dbReference>
<protein>
    <submittedName>
        <fullName evidence="4">4-aminobutyrate aminotransferase-like enzyme</fullName>
    </submittedName>
</protein>
<dbReference type="RefSeq" id="WP_184828919.1">
    <property type="nucleotide sequence ID" value="NZ_JACHMM010000001.1"/>
</dbReference>
<keyword evidence="5" id="KW-1185">Reference proteome</keyword>
<dbReference type="SUPFAM" id="SSF53383">
    <property type="entry name" value="PLP-dependent transferases"/>
    <property type="match status" value="1"/>
</dbReference>
<dbReference type="InterPro" id="IPR005814">
    <property type="entry name" value="Aminotrans_3"/>
</dbReference>
<dbReference type="EMBL" id="JACHMM010000001">
    <property type="protein sequence ID" value="MBB5791837.1"/>
    <property type="molecule type" value="Genomic_DNA"/>
</dbReference>
<name>A0A7W9GXE1_9ACTN</name>
<evidence type="ECO:0000313" key="4">
    <source>
        <dbReference type="EMBL" id="MBB5791837.1"/>
    </source>
</evidence>
<dbReference type="InterPro" id="IPR015421">
    <property type="entry name" value="PyrdxlP-dep_Trfase_major"/>
</dbReference>
<dbReference type="InterPro" id="IPR049704">
    <property type="entry name" value="Aminotrans_3_PPA_site"/>
</dbReference>
<dbReference type="PANTHER" id="PTHR45688:SF13">
    <property type="entry name" value="ALANINE--GLYOXYLATE AMINOTRANSFERASE 2-LIKE"/>
    <property type="match status" value="1"/>
</dbReference>
<dbReference type="GO" id="GO:0008483">
    <property type="term" value="F:transaminase activity"/>
    <property type="evidence" value="ECO:0007669"/>
    <property type="project" value="UniProtKB-KW"/>
</dbReference>
<accession>A0A7W9GXE1</accession>
<gene>
    <name evidence="4" type="ORF">HD601_006412</name>
</gene>
<dbReference type="Gene3D" id="3.40.640.10">
    <property type="entry name" value="Type I PLP-dependent aspartate aminotransferase-like (Major domain)"/>
    <property type="match status" value="1"/>
</dbReference>
<sequence length="420" mass="44029">MTDALDVRRRRVLGESYRLFYRDPVHLVRGEGVWLYDASGRRYLDAYNNVPSVGHGNPRVAAAMAEQARRLNAHTRYLSDEIVDYGERLLGLFDDSLDRAVFACTGSEANDLAYRMAREFTGAAGAIVTANAYHGVTGEIAALSPSLTSELAPTARAVPAPDPRLGAQAGPRFAAGVRAAVDDLARHGLRPAMLIVDTVMSSDGIIPDPVGMLADAVRVVRDAGGLYVADEVQAGFGRLGDGLWGFDRHGLVPDVVTLGKPMGNGYPLAGVVTRSEITSAFGGRYRYFNTFGGSSVAAAVGSAVLSEIADRDLVASCREVGARLRDGLEELAARHDLIGDVRGAGLFVGVDVEAGGGPSGAAAQAVVDGLRDAGVLVSATGPASATLKIRPPLVFGTEHADLLVETLDTVLAGMTERTAD</sequence>
<keyword evidence="4" id="KW-0032">Aminotransferase</keyword>
<evidence type="ECO:0000256" key="3">
    <source>
        <dbReference type="RuleBase" id="RU003560"/>
    </source>
</evidence>
<evidence type="ECO:0000256" key="1">
    <source>
        <dbReference type="ARBA" id="ARBA00008954"/>
    </source>
</evidence>
<dbReference type="CDD" id="cd00610">
    <property type="entry name" value="OAT_like"/>
    <property type="match status" value="1"/>
</dbReference>
<organism evidence="4 5">
    <name type="scientific">Jiangella mangrovi</name>
    <dbReference type="NCBI Taxonomy" id="1524084"/>
    <lineage>
        <taxon>Bacteria</taxon>
        <taxon>Bacillati</taxon>
        <taxon>Actinomycetota</taxon>
        <taxon>Actinomycetes</taxon>
        <taxon>Jiangellales</taxon>
        <taxon>Jiangellaceae</taxon>
        <taxon>Jiangella</taxon>
    </lineage>
</organism>
<dbReference type="Proteomes" id="UP000542813">
    <property type="component" value="Unassembled WGS sequence"/>
</dbReference>
<dbReference type="InterPro" id="IPR015422">
    <property type="entry name" value="PyrdxlP-dep_Trfase_small"/>
</dbReference>